<feature type="signal peptide" evidence="1">
    <location>
        <begin position="1"/>
        <end position="21"/>
    </location>
</feature>
<evidence type="ECO:0000259" key="2">
    <source>
        <dbReference type="Pfam" id="PF12146"/>
    </source>
</evidence>
<dbReference type="RefSeq" id="WP_128090834.1">
    <property type="nucleotide sequence ID" value="NZ_UARG01000017.1"/>
</dbReference>
<evidence type="ECO:0000256" key="1">
    <source>
        <dbReference type="SAM" id="SignalP"/>
    </source>
</evidence>
<feature type="domain" description="Serine aminopeptidase S33" evidence="2">
    <location>
        <begin position="52"/>
        <end position="165"/>
    </location>
</feature>
<sequence>MKKNIITLVLVCMALIHSVKAQQTEDLTLQGAKGKLAATLQTPKVEKGKKVRMVIICHGFGGDKERPLLRTIADKLQEAGIASIRFDFNGCGKSEGRFQDMTVLNEIEDAKKVIDYAQKLPWVSGISIVGHSQGGVVASMVAGQLKKSIKSVALCAPAAVLRDDVLRGNTQGATYDPHHIPEYVDLPRGLRMGHDYIATAQTLPIYETAKEYKGAVLVIHGTWDVVVPYTYGERYHQGYKNSRLILLPQVDHSFTSEEAQNKTATEITEFIKKH</sequence>
<protein>
    <submittedName>
        <fullName evidence="3">Dihydrolipoyllysine-residue acetyltransferase component of acetoin cleaving system</fullName>
        <ecNumber evidence="3">2.3.1.12</ecNumber>
    </submittedName>
</protein>
<dbReference type="PANTHER" id="PTHR43265">
    <property type="entry name" value="ESTERASE ESTD"/>
    <property type="match status" value="1"/>
</dbReference>
<dbReference type="InterPro" id="IPR022742">
    <property type="entry name" value="Hydrolase_4"/>
</dbReference>
<evidence type="ECO:0000313" key="3">
    <source>
        <dbReference type="EMBL" id="SQA77281.1"/>
    </source>
</evidence>
<keyword evidence="3" id="KW-0012">Acyltransferase</keyword>
<dbReference type="InterPro" id="IPR029058">
    <property type="entry name" value="AB_hydrolase_fold"/>
</dbReference>
<dbReference type="GO" id="GO:0004742">
    <property type="term" value="F:dihydrolipoyllysine-residue acetyltransferase activity"/>
    <property type="evidence" value="ECO:0007669"/>
    <property type="project" value="UniProtKB-EC"/>
</dbReference>
<name>A0A2X2RLV4_CAPOC</name>
<organism evidence="3 4">
    <name type="scientific">Capnocytophaga ochracea</name>
    <dbReference type="NCBI Taxonomy" id="1018"/>
    <lineage>
        <taxon>Bacteria</taxon>
        <taxon>Pseudomonadati</taxon>
        <taxon>Bacteroidota</taxon>
        <taxon>Flavobacteriia</taxon>
        <taxon>Flavobacteriales</taxon>
        <taxon>Flavobacteriaceae</taxon>
        <taxon>Capnocytophaga</taxon>
    </lineage>
</organism>
<dbReference type="PANTHER" id="PTHR43265:SF1">
    <property type="entry name" value="ESTERASE ESTD"/>
    <property type="match status" value="1"/>
</dbReference>
<reference evidence="3 4" key="1">
    <citation type="submission" date="2018-06" db="EMBL/GenBank/DDBJ databases">
        <authorList>
            <consortium name="Pathogen Informatics"/>
            <person name="Doyle S."/>
        </authorList>
    </citation>
    <scope>NUCLEOTIDE SEQUENCE [LARGE SCALE GENOMIC DNA]</scope>
    <source>
        <strain evidence="3 4">NCTC11546</strain>
    </source>
</reference>
<dbReference type="Gene3D" id="3.40.50.1820">
    <property type="entry name" value="alpha/beta hydrolase"/>
    <property type="match status" value="1"/>
</dbReference>
<gene>
    <name evidence="3" type="primary">acoC_2</name>
    <name evidence="3" type="ORF">NCTC11546_00483</name>
</gene>
<keyword evidence="1" id="KW-0732">Signal</keyword>
<accession>A0A2X2RLV4</accession>
<dbReference type="GO" id="GO:0052689">
    <property type="term" value="F:carboxylic ester hydrolase activity"/>
    <property type="evidence" value="ECO:0007669"/>
    <property type="project" value="TreeGrafter"/>
</dbReference>
<dbReference type="AlphaFoldDB" id="A0A2X2RLV4"/>
<proteinExistence type="predicted"/>
<dbReference type="Proteomes" id="UP000249891">
    <property type="component" value="Unassembled WGS sequence"/>
</dbReference>
<dbReference type="Pfam" id="PF12146">
    <property type="entry name" value="Hydrolase_4"/>
    <property type="match status" value="1"/>
</dbReference>
<dbReference type="EMBL" id="UARG01000017">
    <property type="protein sequence ID" value="SQA77281.1"/>
    <property type="molecule type" value="Genomic_DNA"/>
</dbReference>
<dbReference type="EC" id="2.3.1.12" evidence="3"/>
<evidence type="ECO:0000313" key="4">
    <source>
        <dbReference type="Proteomes" id="UP000249891"/>
    </source>
</evidence>
<dbReference type="InterPro" id="IPR053145">
    <property type="entry name" value="AB_hydrolase_Est10"/>
</dbReference>
<feature type="chain" id="PRO_5016008528" evidence="1">
    <location>
        <begin position="22"/>
        <end position="274"/>
    </location>
</feature>
<dbReference type="SUPFAM" id="SSF53474">
    <property type="entry name" value="alpha/beta-Hydrolases"/>
    <property type="match status" value="1"/>
</dbReference>
<keyword evidence="3" id="KW-0808">Transferase</keyword>